<keyword evidence="8" id="KW-0963">Cytoplasm</keyword>
<evidence type="ECO:0000313" key="11">
    <source>
        <dbReference type="EMBL" id="SHI81224.1"/>
    </source>
</evidence>
<evidence type="ECO:0000256" key="1">
    <source>
        <dbReference type="ARBA" id="ARBA00000109"/>
    </source>
</evidence>
<feature type="domain" description="RNase III" evidence="10">
    <location>
        <begin position="21"/>
        <end position="146"/>
    </location>
</feature>
<dbReference type="PROSITE" id="PS00517">
    <property type="entry name" value="RNASE_3_1"/>
    <property type="match status" value="1"/>
</dbReference>
<dbReference type="GO" id="GO:0006364">
    <property type="term" value="P:rRNA processing"/>
    <property type="evidence" value="ECO:0007669"/>
    <property type="project" value="UniProtKB-UniRule"/>
</dbReference>
<dbReference type="GO" id="GO:0006397">
    <property type="term" value="P:mRNA processing"/>
    <property type="evidence" value="ECO:0007669"/>
    <property type="project" value="UniProtKB-UniRule"/>
</dbReference>
<dbReference type="Proteomes" id="UP000184232">
    <property type="component" value="Unassembled WGS sequence"/>
</dbReference>
<keyword evidence="5 8" id="KW-0255">Endonuclease</keyword>
<evidence type="ECO:0000259" key="10">
    <source>
        <dbReference type="PROSITE" id="PS50142"/>
    </source>
</evidence>
<dbReference type="NCBIfam" id="TIGR02191">
    <property type="entry name" value="RNaseIII"/>
    <property type="match status" value="1"/>
</dbReference>
<keyword evidence="12" id="KW-1185">Reference proteome</keyword>
<protein>
    <recommendedName>
        <fullName evidence="8">Ribonuclease 3</fullName>
        <ecNumber evidence="8">3.1.26.3</ecNumber>
    </recommendedName>
    <alternativeName>
        <fullName evidence="8">Ribonuclease III</fullName>
        <shortName evidence="8">RNase III</shortName>
    </alternativeName>
</protein>
<dbReference type="Gene3D" id="3.30.160.20">
    <property type="match status" value="1"/>
</dbReference>
<keyword evidence="8" id="KW-0698">rRNA processing</keyword>
<keyword evidence="8" id="KW-0699">rRNA-binding</keyword>
<comment type="cofactor">
    <cofactor evidence="8">
        <name>Mg(2+)</name>
        <dbReference type="ChEBI" id="CHEBI:18420"/>
    </cofactor>
</comment>
<dbReference type="Pfam" id="PF14622">
    <property type="entry name" value="Ribonucleas_3_3"/>
    <property type="match status" value="1"/>
</dbReference>
<dbReference type="SMART" id="SM00358">
    <property type="entry name" value="DSRM"/>
    <property type="match status" value="1"/>
</dbReference>
<feature type="binding site" evidence="8">
    <location>
        <position position="132"/>
    </location>
    <ligand>
        <name>Mg(2+)</name>
        <dbReference type="ChEBI" id="CHEBI:18420"/>
    </ligand>
</feature>
<dbReference type="Pfam" id="PF00035">
    <property type="entry name" value="dsrm"/>
    <property type="match status" value="1"/>
</dbReference>
<dbReference type="PANTHER" id="PTHR11207">
    <property type="entry name" value="RIBONUCLEASE III"/>
    <property type="match status" value="1"/>
</dbReference>
<dbReference type="GO" id="GO:0046872">
    <property type="term" value="F:metal ion binding"/>
    <property type="evidence" value="ECO:0007669"/>
    <property type="project" value="UniProtKB-KW"/>
</dbReference>
<dbReference type="SMART" id="SM00535">
    <property type="entry name" value="RIBOc"/>
    <property type="match status" value="1"/>
</dbReference>
<name>A0A1M6E6Q2_9FLAO</name>
<evidence type="ECO:0000256" key="3">
    <source>
        <dbReference type="ARBA" id="ARBA00022664"/>
    </source>
</evidence>
<keyword evidence="3 8" id="KW-0507">mRNA processing</keyword>
<comment type="subunit">
    <text evidence="8">Homodimer.</text>
</comment>
<dbReference type="HAMAP" id="MF_00104">
    <property type="entry name" value="RNase_III"/>
    <property type="match status" value="1"/>
</dbReference>
<dbReference type="InterPro" id="IPR014720">
    <property type="entry name" value="dsRBD_dom"/>
</dbReference>
<organism evidence="11 12">
    <name type="scientific">Flavobacterium haoranii</name>
    <dbReference type="NCBI Taxonomy" id="683124"/>
    <lineage>
        <taxon>Bacteria</taxon>
        <taxon>Pseudomonadati</taxon>
        <taxon>Bacteroidota</taxon>
        <taxon>Flavobacteriia</taxon>
        <taxon>Flavobacteriales</taxon>
        <taxon>Flavobacteriaceae</taxon>
        <taxon>Flavobacterium</taxon>
    </lineage>
</organism>
<dbReference type="STRING" id="683124.SAMN05444337_0864"/>
<keyword evidence="6 8" id="KW-0378">Hydrolase</keyword>
<dbReference type="GO" id="GO:0019843">
    <property type="term" value="F:rRNA binding"/>
    <property type="evidence" value="ECO:0007669"/>
    <property type="project" value="UniProtKB-KW"/>
</dbReference>
<proteinExistence type="inferred from homology"/>
<keyword evidence="4 8" id="KW-0540">Nuclease</keyword>
<evidence type="ECO:0000256" key="2">
    <source>
        <dbReference type="ARBA" id="ARBA00010183"/>
    </source>
</evidence>
<dbReference type="GO" id="GO:0003725">
    <property type="term" value="F:double-stranded RNA binding"/>
    <property type="evidence" value="ECO:0007669"/>
    <property type="project" value="TreeGrafter"/>
</dbReference>
<evidence type="ECO:0000256" key="4">
    <source>
        <dbReference type="ARBA" id="ARBA00022722"/>
    </source>
</evidence>
<feature type="binding site" evidence="8">
    <location>
        <position position="135"/>
    </location>
    <ligand>
        <name>Mg(2+)</name>
        <dbReference type="ChEBI" id="CHEBI:18420"/>
    </ligand>
</feature>
<dbReference type="RefSeq" id="WP_072782030.1">
    <property type="nucleotide sequence ID" value="NZ_CP045292.1"/>
</dbReference>
<evidence type="ECO:0000256" key="8">
    <source>
        <dbReference type="HAMAP-Rule" id="MF_00104"/>
    </source>
</evidence>
<dbReference type="GO" id="GO:0004525">
    <property type="term" value="F:ribonuclease III activity"/>
    <property type="evidence" value="ECO:0007669"/>
    <property type="project" value="UniProtKB-UniRule"/>
</dbReference>
<dbReference type="CDD" id="cd00593">
    <property type="entry name" value="RIBOc"/>
    <property type="match status" value="1"/>
</dbReference>
<feature type="active site" evidence="8">
    <location>
        <position position="135"/>
    </location>
</feature>
<dbReference type="PROSITE" id="PS50142">
    <property type="entry name" value="RNASE_3_2"/>
    <property type="match status" value="1"/>
</dbReference>
<dbReference type="SUPFAM" id="SSF54768">
    <property type="entry name" value="dsRNA-binding domain-like"/>
    <property type="match status" value="1"/>
</dbReference>
<feature type="binding site" evidence="8">
    <location>
        <position position="63"/>
    </location>
    <ligand>
        <name>Mg(2+)</name>
        <dbReference type="ChEBI" id="CHEBI:18420"/>
    </ligand>
</feature>
<keyword evidence="8" id="KW-0460">Magnesium</keyword>
<dbReference type="Gene3D" id="1.10.1520.10">
    <property type="entry name" value="Ribonuclease III domain"/>
    <property type="match status" value="1"/>
</dbReference>
<dbReference type="SUPFAM" id="SSF69065">
    <property type="entry name" value="RNase III domain-like"/>
    <property type="match status" value="1"/>
</dbReference>
<dbReference type="GO" id="GO:0010468">
    <property type="term" value="P:regulation of gene expression"/>
    <property type="evidence" value="ECO:0007669"/>
    <property type="project" value="TreeGrafter"/>
</dbReference>
<keyword evidence="7 8" id="KW-0694">RNA-binding</keyword>
<evidence type="ECO:0000313" key="12">
    <source>
        <dbReference type="Proteomes" id="UP000184232"/>
    </source>
</evidence>
<gene>
    <name evidence="8" type="primary">rnc</name>
    <name evidence="11" type="ORF">SAMN05444337_0864</name>
</gene>
<comment type="catalytic activity">
    <reaction evidence="1 8">
        <text>Endonucleolytic cleavage to 5'-phosphomonoester.</text>
        <dbReference type="EC" id="3.1.26.3"/>
    </reaction>
</comment>
<dbReference type="InterPro" id="IPR000999">
    <property type="entry name" value="RNase_III_dom"/>
</dbReference>
<comment type="similarity">
    <text evidence="2">Belongs to the ribonuclease III family.</text>
</comment>
<keyword evidence="8" id="KW-0819">tRNA processing</keyword>
<dbReference type="PANTHER" id="PTHR11207:SF0">
    <property type="entry name" value="RIBONUCLEASE 3"/>
    <property type="match status" value="1"/>
</dbReference>
<evidence type="ECO:0000256" key="6">
    <source>
        <dbReference type="ARBA" id="ARBA00022801"/>
    </source>
</evidence>
<dbReference type="InterPro" id="IPR011907">
    <property type="entry name" value="RNase_III"/>
</dbReference>
<dbReference type="InterPro" id="IPR036389">
    <property type="entry name" value="RNase_III_sf"/>
</dbReference>
<comment type="function">
    <text evidence="8">Digests double-stranded RNA. Involved in the processing of primary rRNA transcript to yield the immediate precursors to the large and small rRNAs (23S and 16S). Processes some mRNAs, and tRNAs when they are encoded in the rRNA operon. Processes pre-crRNA and tracrRNA of type II CRISPR loci if present in the organism.</text>
</comment>
<accession>A0A1M6E6Q2</accession>
<dbReference type="GO" id="GO:0005737">
    <property type="term" value="C:cytoplasm"/>
    <property type="evidence" value="ECO:0007669"/>
    <property type="project" value="UniProtKB-SubCell"/>
</dbReference>
<dbReference type="EC" id="3.1.26.3" evidence="8"/>
<feature type="active site" evidence="8">
    <location>
        <position position="67"/>
    </location>
</feature>
<dbReference type="GO" id="GO:0008033">
    <property type="term" value="P:tRNA processing"/>
    <property type="evidence" value="ECO:0007669"/>
    <property type="project" value="UniProtKB-KW"/>
</dbReference>
<dbReference type="PROSITE" id="PS50137">
    <property type="entry name" value="DS_RBD"/>
    <property type="match status" value="1"/>
</dbReference>
<dbReference type="OrthoDB" id="9805026at2"/>
<keyword evidence="8" id="KW-0479">Metal-binding</keyword>
<reference evidence="11 12" key="1">
    <citation type="submission" date="2016-11" db="EMBL/GenBank/DDBJ databases">
        <authorList>
            <person name="Jaros S."/>
            <person name="Januszkiewicz K."/>
            <person name="Wedrychowicz H."/>
        </authorList>
    </citation>
    <scope>NUCLEOTIDE SEQUENCE [LARGE SCALE GENOMIC DNA]</scope>
    <source>
        <strain evidence="11 12">DSM 22807</strain>
    </source>
</reference>
<evidence type="ECO:0000256" key="7">
    <source>
        <dbReference type="ARBA" id="ARBA00022884"/>
    </source>
</evidence>
<dbReference type="EMBL" id="FQZH01000001">
    <property type="protein sequence ID" value="SHI81224.1"/>
    <property type="molecule type" value="Genomic_DNA"/>
</dbReference>
<sequence>MRRLLSKISKNSRSPEDGIFFEKIYKILGFKPSDLKFYKNAFTHRSTNKTDEKGNPFNYERLEFLGDSMLGSVIAAHLYNEVPTGDEGYLTKMRSKIVSREHLNELGRDLRLIDLVESKVNPQHFGENIHGNIFEALIGAIYLDKGFLFCEKFIQNRVIKPYVDIPKLEGKVISYKSLIIEWCQKEKKTFQFETFEDNGTEEQKYFGVKLHIDQKVIARARATSKKKAEEKASQRAYFALQAQIEKK</sequence>
<evidence type="ECO:0000259" key="9">
    <source>
        <dbReference type="PROSITE" id="PS50137"/>
    </source>
</evidence>
<feature type="domain" description="DRBM" evidence="9">
    <location>
        <begin position="174"/>
        <end position="242"/>
    </location>
</feature>
<evidence type="ECO:0000256" key="5">
    <source>
        <dbReference type="ARBA" id="ARBA00022759"/>
    </source>
</evidence>
<comment type="subcellular location">
    <subcellularLocation>
        <location evidence="8">Cytoplasm</location>
    </subcellularLocation>
</comment>
<dbReference type="AlphaFoldDB" id="A0A1M6E6Q2"/>